<dbReference type="Proteomes" id="UP000006038">
    <property type="component" value="Chromosome 12"/>
</dbReference>
<evidence type="ECO:0000256" key="1">
    <source>
        <dbReference type="SAM" id="MobiDB-lite"/>
    </source>
</evidence>
<dbReference type="Gramene" id="OB12G17910.1">
    <property type="protein sequence ID" value="OB12G17910.1"/>
    <property type="gene ID" value="OB12G17910"/>
</dbReference>
<organism evidence="2">
    <name type="scientific">Oryza brachyantha</name>
    <name type="common">malo sina</name>
    <dbReference type="NCBI Taxonomy" id="4533"/>
    <lineage>
        <taxon>Eukaryota</taxon>
        <taxon>Viridiplantae</taxon>
        <taxon>Streptophyta</taxon>
        <taxon>Embryophyta</taxon>
        <taxon>Tracheophyta</taxon>
        <taxon>Spermatophyta</taxon>
        <taxon>Magnoliopsida</taxon>
        <taxon>Liliopsida</taxon>
        <taxon>Poales</taxon>
        <taxon>Poaceae</taxon>
        <taxon>BOP clade</taxon>
        <taxon>Oryzoideae</taxon>
        <taxon>Oryzeae</taxon>
        <taxon>Oryzinae</taxon>
        <taxon>Oryza</taxon>
    </lineage>
</organism>
<dbReference type="AlphaFoldDB" id="J3NCT3"/>
<dbReference type="eggNOG" id="ENOG502QQRP">
    <property type="taxonomic scope" value="Eukaryota"/>
</dbReference>
<feature type="compositionally biased region" description="Polar residues" evidence="1">
    <location>
        <begin position="169"/>
        <end position="184"/>
    </location>
</feature>
<evidence type="ECO:0000313" key="3">
    <source>
        <dbReference type="Proteomes" id="UP000006038"/>
    </source>
</evidence>
<evidence type="ECO:0000313" key="2">
    <source>
        <dbReference type="EnsemblPlants" id="OB12G17910.1"/>
    </source>
</evidence>
<keyword evidence="3" id="KW-1185">Reference proteome</keyword>
<reference evidence="2" key="2">
    <citation type="submission" date="2013-04" db="UniProtKB">
        <authorList>
            <consortium name="EnsemblPlants"/>
        </authorList>
    </citation>
    <scope>IDENTIFICATION</scope>
</reference>
<dbReference type="PANTHER" id="PTHR35759:SF1">
    <property type="entry name" value="OS07G0673000 PROTEIN"/>
    <property type="match status" value="1"/>
</dbReference>
<name>J3NCT3_ORYBR</name>
<protein>
    <submittedName>
        <fullName evidence="2">Uncharacterized protein</fullName>
    </submittedName>
</protein>
<proteinExistence type="predicted"/>
<dbReference type="HOGENOM" id="CLU_1006026_0_0_1"/>
<dbReference type="EnsemblPlants" id="OB12G17910.1">
    <property type="protein sequence ID" value="OB12G17910.1"/>
    <property type="gene ID" value="OB12G17910"/>
</dbReference>
<reference evidence="2" key="1">
    <citation type="journal article" date="2013" name="Nat. Commun.">
        <title>Whole-genome sequencing of Oryza brachyantha reveals mechanisms underlying Oryza genome evolution.</title>
        <authorList>
            <person name="Chen J."/>
            <person name="Huang Q."/>
            <person name="Gao D."/>
            <person name="Wang J."/>
            <person name="Lang Y."/>
            <person name="Liu T."/>
            <person name="Li B."/>
            <person name="Bai Z."/>
            <person name="Luis Goicoechea J."/>
            <person name="Liang C."/>
            <person name="Chen C."/>
            <person name="Zhang W."/>
            <person name="Sun S."/>
            <person name="Liao Y."/>
            <person name="Zhang X."/>
            <person name="Yang L."/>
            <person name="Song C."/>
            <person name="Wang M."/>
            <person name="Shi J."/>
            <person name="Liu G."/>
            <person name="Liu J."/>
            <person name="Zhou H."/>
            <person name="Zhou W."/>
            <person name="Yu Q."/>
            <person name="An N."/>
            <person name="Chen Y."/>
            <person name="Cai Q."/>
            <person name="Wang B."/>
            <person name="Liu B."/>
            <person name="Min J."/>
            <person name="Huang Y."/>
            <person name="Wu H."/>
            <person name="Li Z."/>
            <person name="Zhang Y."/>
            <person name="Yin Y."/>
            <person name="Song W."/>
            <person name="Jiang J."/>
            <person name="Jackson S.A."/>
            <person name="Wing R.A."/>
            <person name="Wang J."/>
            <person name="Chen M."/>
        </authorList>
    </citation>
    <scope>NUCLEOTIDE SEQUENCE [LARGE SCALE GENOMIC DNA]</scope>
    <source>
        <strain evidence="2">cv. IRGC 101232</strain>
    </source>
</reference>
<dbReference type="PANTHER" id="PTHR35759">
    <property type="entry name" value="BNAA09G03860D PROTEIN"/>
    <property type="match status" value="1"/>
</dbReference>
<sequence>MYMKGLSPNYKGKWKVPWIDNPGVFSNEGVTWRGARKVLVQGYDAAEVSRMVMWLQAPVKELAHLAVDSGGDPAYIHRALDPTMLPVPDIHEVKNKCQVTRTPYGRRFANKLQDINSYLVFSFVLIVAQGPSVGLNASLCRYDLFQGHLFLASGIGRLGILRTNPSDIVSPKSSIKTGKNNGQPGDSAGSKRKHVQEAEETPQPKNTILDGSLIGSESKYGGLMTKSSSSVFSTIALLVVYDDGDIERLQLNGNLLMRQPQDYEQVETPFHIVNNFY</sequence>
<dbReference type="STRING" id="4533.J3NCT3"/>
<feature type="region of interest" description="Disordered" evidence="1">
    <location>
        <begin position="169"/>
        <end position="211"/>
    </location>
</feature>
<accession>J3NCT3</accession>